<dbReference type="InterPro" id="IPR050263">
    <property type="entry name" value="Bact_Fimbrial_Adh_Pro"/>
</dbReference>
<proteinExistence type="inferred from homology"/>
<evidence type="ECO:0000259" key="6">
    <source>
        <dbReference type="Pfam" id="PF00419"/>
    </source>
</evidence>
<reference evidence="7" key="1">
    <citation type="submission" date="2019-11" db="EMBL/GenBank/DDBJ databases">
        <title>Genomes of ocular Pseudomonas aeruginosa isolates.</title>
        <authorList>
            <person name="Khan M."/>
            <person name="Rice S.A."/>
            <person name="Willcox M.D.P."/>
            <person name="Stapleton F."/>
        </authorList>
    </citation>
    <scope>NUCLEOTIDE SEQUENCE</scope>
    <source>
        <strain evidence="7">PA206</strain>
    </source>
</reference>
<dbReference type="GO" id="GO:0043709">
    <property type="term" value="P:cell adhesion involved in single-species biofilm formation"/>
    <property type="evidence" value="ECO:0007669"/>
    <property type="project" value="TreeGrafter"/>
</dbReference>
<feature type="domain" description="Fimbrial-type adhesion" evidence="6">
    <location>
        <begin position="198"/>
        <end position="334"/>
    </location>
</feature>
<dbReference type="GO" id="GO:0009289">
    <property type="term" value="C:pilus"/>
    <property type="evidence" value="ECO:0007669"/>
    <property type="project" value="UniProtKB-SubCell"/>
</dbReference>
<dbReference type="InterPro" id="IPR036937">
    <property type="entry name" value="Adhesion_dom_fimbrial_sf"/>
</dbReference>
<sequence>MNTCLHKARCSFFLLAALLPFHAWAGLTDVCVPVGSASVQVQFPSVTVQRDAEVGTVLAIREISTPMECQNLFYPTGGTAQYFKSKQNPAYQPTTGYAYPTSVAGVGLYWETANYDGSVARMSGLALNNEYSPLSVPFPYLGKNTYTLRQTFKLIKTGAVVGGTFSFPSFKVMTKPNSVLGDLYNKELFTFSFASSPVVSASCYLTKSSVVVELGRVPAADFNGPGSTKGGKGFSLDLDCNAGTAINLTLSEQFANTRYPGTINLLDVAQSAKGVGIQLLDAHGEPVPLGKRRYMGMAKDGPNSIDMTARYIQTGQNVTAGKTAGVLSLTLSYQ</sequence>
<dbReference type="EMBL" id="WOAJ01000007">
    <property type="protein sequence ID" value="MUI59822.1"/>
    <property type="molecule type" value="Genomic_DNA"/>
</dbReference>
<dbReference type="Gene3D" id="2.60.40.3310">
    <property type="match status" value="1"/>
</dbReference>
<evidence type="ECO:0000256" key="3">
    <source>
        <dbReference type="ARBA" id="ARBA00022729"/>
    </source>
</evidence>
<dbReference type="Gene3D" id="2.60.40.1090">
    <property type="entry name" value="Fimbrial-type adhesion domain"/>
    <property type="match status" value="1"/>
</dbReference>
<evidence type="ECO:0000313" key="7">
    <source>
        <dbReference type="EMBL" id="MUI59822.1"/>
    </source>
</evidence>
<evidence type="ECO:0000256" key="2">
    <source>
        <dbReference type="ARBA" id="ARBA00006671"/>
    </source>
</evidence>
<evidence type="ECO:0000256" key="4">
    <source>
        <dbReference type="ARBA" id="ARBA00023263"/>
    </source>
</evidence>
<dbReference type="PANTHER" id="PTHR33420">
    <property type="entry name" value="FIMBRIAL SUBUNIT ELFA-RELATED"/>
    <property type="match status" value="1"/>
</dbReference>
<dbReference type="AlphaFoldDB" id="A0A6A9K459"/>
<gene>
    <name evidence="7" type="ORF">GNQ20_18635</name>
</gene>
<feature type="chain" id="PRO_5025417903" evidence="5">
    <location>
        <begin position="26"/>
        <end position="334"/>
    </location>
</feature>
<name>A0A6A9K459_PSEAI</name>
<dbReference type="PANTHER" id="PTHR33420:SF3">
    <property type="entry name" value="FIMBRIAL SUBUNIT ELFA"/>
    <property type="match status" value="1"/>
</dbReference>
<evidence type="ECO:0000256" key="1">
    <source>
        <dbReference type="ARBA" id="ARBA00004561"/>
    </source>
</evidence>
<keyword evidence="4" id="KW-0281">Fimbrium</keyword>
<protein>
    <submittedName>
        <fullName evidence="7">Fimbrial protein</fullName>
    </submittedName>
</protein>
<feature type="signal peptide" evidence="5">
    <location>
        <begin position="1"/>
        <end position="25"/>
    </location>
</feature>
<comment type="similarity">
    <text evidence="2">Belongs to the fimbrial protein family.</text>
</comment>
<organism evidence="7">
    <name type="scientific">Pseudomonas aeruginosa</name>
    <dbReference type="NCBI Taxonomy" id="287"/>
    <lineage>
        <taxon>Bacteria</taxon>
        <taxon>Pseudomonadati</taxon>
        <taxon>Pseudomonadota</taxon>
        <taxon>Gammaproteobacteria</taxon>
        <taxon>Pseudomonadales</taxon>
        <taxon>Pseudomonadaceae</taxon>
        <taxon>Pseudomonas</taxon>
    </lineage>
</organism>
<dbReference type="InterPro" id="IPR000259">
    <property type="entry name" value="Adhesion_dom_fimbrial"/>
</dbReference>
<comment type="subcellular location">
    <subcellularLocation>
        <location evidence="1">Fimbrium</location>
    </subcellularLocation>
</comment>
<comment type="caution">
    <text evidence="7">The sequence shown here is derived from an EMBL/GenBank/DDBJ whole genome shotgun (WGS) entry which is preliminary data.</text>
</comment>
<evidence type="ECO:0000256" key="5">
    <source>
        <dbReference type="SAM" id="SignalP"/>
    </source>
</evidence>
<dbReference type="RefSeq" id="WP_042167732.1">
    <property type="nucleotide sequence ID" value="NZ_CAXODM010000022.1"/>
</dbReference>
<dbReference type="Pfam" id="PF00419">
    <property type="entry name" value="Fimbrial"/>
    <property type="match status" value="1"/>
</dbReference>
<accession>A0A6A9K459</accession>
<keyword evidence="3 5" id="KW-0732">Signal</keyword>
<dbReference type="InterPro" id="IPR008966">
    <property type="entry name" value="Adhesion_dom_sf"/>
</dbReference>
<dbReference type="SUPFAM" id="SSF49401">
    <property type="entry name" value="Bacterial adhesins"/>
    <property type="match status" value="1"/>
</dbReference>